<reference evidence="2 3" key="1">
    <citation type="journal article" date="2020" name="Extremophiles">
        <title>Genomic analysis of Caldalkalibacillus thermarum TA2.A1 reveals aerobic alkaliphilic metabolism and evolutionary hallmarks linking alkaliphilic bacteria and plant life.</title>
        <authorList>
            <person name="de Jong S.I."/>
            <person name="van den Broek M.A."/>
            <person name="Merkel A.Y."/>
            <person name="de la Torre Cortes P."/>
            <person name="Kalamorz F."/>
            <person name="Cook G.M."/>
            <person name="van Loosdrecht M.C.M."/>
            <person name="McMillan D.G.G."/>
        </authorList>
    </citation>
    <scope>NUCLEOTIDE SEQUENCE [LARGE SCALE GENOMIC DNA]</scope>
    <source>
        <strain evidence="2 3">TA2.A1</strain>
    </source>
</reference>
<dbReference type="Proteomes" id="UP000825179">
    <property type="component" value="Chromosome"/>
</dbReference>
<proteinExistence type="predicted"/>
<accession>A0A8X8L9U5</accession>
<sequence length="59" mass="7067">MVSKKSRQGNNKSEKDPIITSDQSYQEELQSLQKRMNELMEQNEKLRKEMQTIKDSNHR</sequence>
<evidence type="ECO:0000313" key="3">
    <source>
        <dbReference type="Proteomes" id="UP000825179"/>
    </source>
</evidence>
<organism evidence="2 3">
    <name type="scientific">Caldalkalibacillus thermarum (strain TA2.A1)</name>
    <dbReference type="NCBI Taxonomy" id="986075"/>
    <lineage>
        <taxon>Bacteria</taxon>
        <taxon>Bacillati</taxon>
        <taxon>Bacillota</taxon>
        <taxon>Bacilli</taxon>
        <taxon>Bacillales</taxon>
        <taxon>Bacillaceae</taxon>
        <taxon>Caldalkalibacillus</taxon>
    </lineage>
</organism>
<protein>
    <submittedName>
        <fullName evidence="2">Uncharacterized protein</fullName>
    </submittedName>
</protein>
<dbReference type="EMBL" id="CP082237">
    <property type="protein sequence ID" value="QZT33233.1"/>
    <property type="molecule type" value="Genomic_DNA"/>
</dbReference>
<evidence type="ECO:0000313" key="2">
    <source>
        <dbReference type="EMBL" id="QZT33233.1"/>
    </source>
</evidence>
<gene>
    <name evidence="2" type="ORF">HUR95_13170</name>
</gene>
<dbReference type="KEGG" id="cthu:HUR95_13170"/>
<feature type="compositionally biased region" description="Polar residues" evidence="1">
    <location>
        <begin position="20"/>
        <end position="29"/>
    </location>
</feature>
<dbReference type="RefSeq" id="WP_222822644.1">
    <property type="nucleotide sequence ID" value="NZ_CP082237.1"/>
</dbReference>
<dbReference type="AlphaFoldDB" id="A0A8X8L9U5"/>
<feature type="region of interest" description="Disordered" evidence="1">
    <location>
        <begin position="1"/>
        <end position="29"/>
    </location>
</feature>
<name>A0A8X8L9U5_CALTT</name>
<evidence type="ECO:0000256" key="1">
    <source>
        <dbReference type="SAM" id="MobiDB-lite"/>
    </source>
</evidence>
<keyword evidence="3" id="KW-1185">Reference proteome</keyword>